<feature type="transmembrane region" description="Helical" evidence="1">
    <location>
        <begin position="140"/>
        <end position="165"/>
    </location>
</feature>
<keyword evidence="1" id="KW-0812">Transmembrane</keyword>
<dbReference type="PANTHER" id="PTHR35519">
    <property type="entry name" value="MEMBRANE PROTEINS"/>
    <property type="match status" value="1"/>
</dbReference>
<accession>A0ABU3K3V5</accession>
<feature type="transmembrane region" description="Helical" evidence="1">
    <location>
        <begin position="94"/>
        <end position="114"/>
    </location>
</feature>
<reference evidence="2 3" key="1">
    <citation type="journal article" date="2023" name="ISME J.">
        <title>Cultivation and genomic characterization of novel and ubiquitous marine nitrite-oxidizing bacteria from the Nitrospirales.</title>
        <authorList>
            <person name="Mueller A.J."/>
            <person name="Daebeler A."/>
            <person name="Herbold C.W."/>
            <person name="Kirkegaard R.H."/>
            <person name="Daims H."/>
        </authorList>
    </citation>
    <scope>NUCLEOTIDE SEQUENCE [LARGE SCALE GENOMIC DNA]</scope>
    <source>
        <strain evidence="2 3">EB</strain>
    </source>
</reference>
<evidence type="ECO:0000313" key="3">
    <source>
        <dbReference type="Proteomes" id="UP001250932"/>
    </source>
</evidence>
<keyword evidence="3" id="KW-1185">Reference proteome</keyword>
<keyword evidence="1" id="KW-1133">Transmembrane helix</keyword>
<evidence type="ECO:0000313" key="2">
    <source>
        <dbReference type="EMBL" id="MDT7041049.1"/>
    </source>
</evidence>
<sequence length="174" mass="19125">MDDQTKYRRPTVEPVLEEDQDREQIRAFADFIARLMDSAFLIPGTRIRIGLDPLLGLLPGAGDIIANLIGSSILFLATQLQVPKIIMVRMALNMGLNTVIGAIPGFGDLFSVWFRSNEKNAQLLRRHTTRSASPTTSGDWVFVIGLTLLLFISVGAILTLIVLGIQSIWKFGGS</sequence>
<evidence type="ECO:0000256" key="1">
    <source>
        <dbReference type="SAM" id="Phobius"/>
    </source>
</evidence>
<dbReference type="PANTHER" id="PTHR35519:SF2">
    <property type="entry name" value="PH DOMAIN PROTEIN"/>
    <property type="match status" value="1"/>
</dbReference>
<dbReference type="InterPro" id="IPR025187">
    <property type="entry name" value="DUF4112"/>
</dbReference>
<dbReference type="Pfam" id="PF13430">
    <property type="entry name" value="DUF4112"/>
    <property type="match status" value="1"/>
</dbReference>
<name>A0ABU3K3V5_9BACT</name>
<protein>
    <submittedName>
        <fullName evidence="2">DUF4112 domain-containing protein</fullName>
    </submittedName>
</protein>
<dbReference type="RefSeq" id="WP_313831408.1">
    <property type="nucleotide sequence ID" value="NZ_JAQOUE010000001.1"/>
</dbReference>
<keyword evidence="1" id="KW-0472">Membrane</keyword>
<dbReference type="EMBL" id="JAQOUE010000001">
    <property type="protein sequence ID" value="MDT7041049.1"/>
    <property type="molecule type" value="Genomic_DNA"/>
</dbReference>
<gene>
    <name evidence="2" type="ORF">PPG34_01725</name>
</gene>
<dbReference type="Proteomes" id="UP001250932">
    <property type="component" value="Unassembled WGS sequence"/>
</dbReference>
<proteinExistence type="predicted"/>
<feature type="transmembrane region" description="Helical" evidence="1">
    <location>
        <begin position="64"/>
        <end position="82"/>
    </location>
</feature>
<organism evidence="2 3">
    <name type="scientific">Candidatus Nitronereus thalassa</name>
    <dbReference type="NCBI Taxonomy" id="3020898"/>
    <lineage>
        <taxon>Bacteria</taxon>
        <taxon>Pseudomonadati</taxon>
        <taxon>Nitrospirota</taxon>
        <taxon>Nitrospiria</taxon>
        <taxon>Nitrospirales</taxon>
        <taxon>Nitrospiraceae</taxon>
        <taxon>Candidatus Nitronereus</taxon>
    </lineage>
</organism>
<comment type="caution">
    <text evidence="2">The sequence shown here is derived from an EMBL/GenBank/DDBJ whole genome shotgun (WGS) entry which is preliminary data.</text>
</comment>